<dbReference type="Gene3D" id="1.10.418.20">
    <property type="match status" value="2"/>
</dbReference>
<comment type="similarity">
    <text evidence="1">Belongs to the peptidase C48 family.</text>
</comment>
<dbReference type="OrthoDB" id="442460at2759"/>
<feature type="compositionally biased region" description="Basic and acidic residues" evidence="6">
    <location>
        <begin position="166"/>
        <end position="176"/>
    </location>
</feature>
<feature type="region of interest" description="Disordered" evidence="6">
    <location>
        <begin position="800"/>
        <end position="907"/>
    </location>
</feature>
<keyword evidence="5" id="KW-0378">Hydrolase</keyword>
<feature type="compositionally biased region" description="Polar residues" evidence="6">
    <location>
        <begin position="1301"/>
        <end position="1318"/>
    </location>
</feature>
<dbReference type="EMBL" id="KZ679008">
    <property type="protein sequence ID" value="PSS23279.1"/>
    <property type="molecule type" value="Genomic_DNA"/>
</dbReference>
<dbReference type="PROSITE" id="PS50600">
    <property type="entry name" value="ULP_PROTEASE"/>
    <property type="match status" value="1"/>
</dbReference>
<dbReference type="GO" id="GO:0016926">
    <property type="term" value="P:protein desumoylation"/>
    <property type="evidence" value="ECO:0007669"/>
    <property type="project" value="TreeGrafter"/>
</dbReference>
<dbReference type="GeneID" id="36571705"/>
<feature type="region of interest" description="Disordered" evidence="6">
    <location>
        <begin position="1276"/>
        <end position="1607"/>
    </location>
</feature>
<feature type="compositionally biased region" description="Polar residues" evidence="6">
    <location>
        <begin position="1370"/>
        <end position="1381"/>
    </location>
</feature>
<protein>
    <recommendedName>
        <fullName evidence="7">Ubiquitin-like protease family profile domain-containing protein</fullName>
    </recommendedName>
</protein>
<evidence type="ECO:0000256" key="5">
    <source>
        <dbReference type="ARBA" id="ARBA00022801"/>
    </source>
</evidence>
<organism evidence="8 9">
    <name type="scientific">Amorphotheca resinae ATCC 22711</name>
    <dbReference type="NCBI Taxonomy" id="857342"/>
    <lineage>
        <taxon>Eukaryota</taxon>
        <taxon>Fungi</taxon>
        <taxon>Dikarya</taxon>
        <taxon>Ascomycota</taxon>
        <taxon>Pezizomycotina</taxon>
        <taxon>Leotiomycetes</taxon>
        <taxon>Helotiales</taxon>
        <taxon>Amorphothecaceae</taxon>
        <taxon>Amorphotheca</taxon>
    </lineage>
</organism>
<keyword evidence="9" id="KW-1185">Reference proteome</keyword>
<evidence type="ECO:0000256" key="4">
    <source>
        <dbReference type="ARBA" id="ARBA00022786"/>
    </source>
</evidence>
<feature type="compositionally biased region" description="Polar residues" evidence="6">
    <location>
        <begin position="450"/>
        <end position="466"/>
    </location>
</feature>
<feature type="compositionally biased region" description="Basic and acidic residues" evidence="6">
    <location>
        <begin position="1405"/>
        <end position="1431"/>
    </location>
</feature>
<feature type="compositionally biased region" description="Polar residues" evidence="6">
    <location>
        <begin position="569"/>
        <end position="579"/>
    </location>
</feature>
<sequence>MAAISFAVTITHKIVDELEKKVGLVFGAFDGRRASRDAIAPTVGERIVKLLEKKVGIIFGAFSGSRSPTLPLQVTFTKKLVNDLERRAGTICALDLAVGVDDARLQNPGANGKRATGVVDLDLCKEPQPSLDSNQRPELSRLWRSRAVGASEGGRKRRRTLSPQGRDAHFTIEHEASAMSGRSRSPRKRRRLDKDVTAVEDLTGDTVTAATEATPLEIDDSADSYENEGRVVSAKRIKPTSAEELEQPSSNIDAANPAKEQPSSSAHENARETGDSHDKKDVSKKRRAPWAAAARYKSSENCLPDYGPVHVPPPVVAKSEGTGKMGLVPGGPKPINRLSSNNGQRENKTFDLHNGYSRKADHNPNKRRRVGGESMGHTSPKDVIELDGVTAHSQNRRESSTAKSGFSHSQHGHSVKTSLGDEATVPEFNKVEALMNPSRGHDQNRKIRKTMQQNESSLDTQTTNIRSGRLSKPDGPSRATVVRLDESQGGEDPNDPISDTGMESPRRCNKSTPQVIIRSPEDTAFRGSPRSKPGTTRAGQDSTKHPTENGLKSKYFPQAHQPKSDSQRDLGQTKANTSKSHQDHQEDNVDDLSAEHYNAPRGSLGKRNRSTKSEAGQAVAIDDSSDDEITALKNGNIKPSIFPSTKKQKLGKFGEDKYEISQIFSATHIWFLGDNKKRWFLFHDHDNNSLRVEGDDAPSLGMGLVSINSIEFSEESANVVIHKSRDIGFGGATQLCLTLGDSKQSKALAKGLSGPTIKAIHKPGEYLEKVFAIARKRAETSLKPVPAQEDPADVQLAAAKIQARSDRSQEAKKSTRGPRVIDQMANGDSEPSQQARATEDTKNVKETDKPTKLTKDHPIAASDFYGGSSTTETRSSARLAGKDVSSRREPMQRTPSPERWTEQNPGWQKSWKSSIVYPREGRDKATVDKQDIERLDEGQFLNDNLIEFYIRWLERRVSQANPNLAKRIFFLNTFFYERLTTTAKGKRGINYEAVQRWTAKIDLLSYDYIVVPVNEHNHWYVAIICNAPKLLVSEPEALEPSQAGENGGTKVKSSLSSPCASSPAPASLTDLEIGIPIKKASPKDKEGDSKGPEEAIDTPAETAVTASNRSEGDIQKPTISEPALVTSDLVQAQAPKSTPSKTGKRKSIISLRKHDPEEPRIITLDSLGLKHSPTCTNLKEYLVAEIKSKRGVDIPPPGSIGMTATNIPHQDNFCDCGLFLLSYVETFVKQPDEFVRGILQNQVDLDPQWPKASDMRNRIRGLLFDLQREQIAEAERLLQSKGTGKKGSKSDGKTGAAMPAKSQSRELSTSASTSVTSDQSVPSEQPSKQSSPEQSSKGRLDGHKKKLSAPKEMIDPASNDHGGHTDRNTEQSMRPESNKSNGMPPKESRDLINDSQGSPVSQGSHDSKVRDLAKTCGGVKEDLGSHRTTERDSEEMLLSADPETLEINDSQPTIVRESPSHSAESSSGEQNMKLRSPTPDEVKLPSTSRGRGRRPTPFPASPGRSSLDDDDNSRNSSSSDFDGHKGTDTNGQNGTMEDSKRVEEDEMLLPNNQSSKRAVRTPTLSPRLLSDVKFSSVPSSPVTAEQYDRESRLTSASPQKYKKTAKARKRLHLNEYHVDAADQAIIGKQGKHGKQNSHIFFKD</sequence>
<feature type="compositionally biased region" description="Polar residues" evidence="6">
    <location>
        <begin position="1393"/>
        <end position="1404"/>
    </location>
</feature>
<dbReference type="PANTHER" id="PTHR46896:SF3">
    <property type="entry name" value="FI06413P-RELATED"/>
    <property type="match status" value="1"/>
</dbReference>
<dbReference type="InterPro" id="IPR057501">
    <property type="entry name" value="DeUb_enz_PH"/>
</dbReference>
<feature type="region of interest" description="Disordered" evidence="6">
    <location>
        <begin position="126"/>
        <end position="288"/>
    </location>
</feature>
<evidence type="ECO:0000313" key="9">
    <source>
        <dbReference type="Proteomes" id="UP000241818"/>
    </source>
</evidence>
<dbReference type="GO" id="GO:0070139">
    <property type="term" value="F:SUMO-specific endopeptidase activity"/>
    <property type="evidence" value="ECO:0007669"/>
    <property type="project" value="TreeGrafter"/>
</dbReference>
<dbReference type="GO" id="GO:0005634">
    <property type="term" value="C:nucleus"/>
    <property type="evidence" value="ECO:0007669"/>
    <property type="project" value="TreeGrafter"/>
</dbReference>
<dbReference type="InParanoid" id="A0A2T3B8S2"/>
<feature type="compositionally biased region" description="Basic and acidic residues" evidence="6">
    <location>
        <begin position="1081"/>
        <end position="1093"/>
    </location>
</feature>
<evidence type="ECO:0000256" key="1">
    <source>
        <dbReference type="ARBA" id="ARBA00005234"/>
    </source>
</evidence>
<feature type="compositionally biased region" description="Basic and acidic residues" evidence="6">
    <location>
        <begin position="268"/>
        <end position="281"/>
    </location>
</feature>
<feature type="compositionally biased region" description="Polar residues" evidence="6">
    <location>
        <begin position="867"/>
        <end position="876"/>
    </location>
</feature>
<dbReference type="SUPFAM" id="SSF54001">
    <property type="entry name" value="Cysteine proteinases"/>
    <property type="match status" value="1"/>
</dbReference>
<feature type="compositionally biased region" description="Basic and acidic residues" evidence="6">
    <location>
        <begin position="803"/>
        <end position="813"/>
    </location>
</feature>
<dbReference type="Proteomes" id="UP000241818">
    <property type="component" value="Unassembled WGS sequence"/>
</dbReference>
<dbReference type="PANTHER" id="PTHR46896">
    <property type="entry name" value="SENTRIN-SPECIFIC PROTEASE"/>
    <property type="match status" value="1"/>
</dbReference>
<feature type="compositionally biased region" description="Polar residues" evidence="6">
    <location>
        <begin position="1128"/>
        <end position="1141"/>
    </location>
</feature>
<feature type="compositionally biased region" description="Low complexity" evidence="6">
    <location>
        <begin position="1319"/>
        <end position="1335"/>
    </location>
</feature>
<proteinExistence type="inferred from homology"/>
<dbReference type="InterPro" id="IPR003653">
    <property type="entry name" value="Peptidase_C48_C"/>
</dbReference>
<dbReference type="InterPro" id="IPR051947">
    <property type="entry name" value="Sentrin-specific_protease"/>
</dbReference>
<feature type="region of interest" description="Disordered" evidence="6">
    <location>
        <begin position="326"/>
        <end position="622"/>
    </location>
</feature>
<keyword evidence="4" id="KW-0833">Ubl conjugation pathway</keyword>
<dbReference type="InterPro" id="IPR038765">
    <property type="entry name" value="Papain-like_cys_pep_sf"/>
</dbReference>
<evidence type="ECO:0000256" key="2">
    <source>
        <dbReference type="ARBA" id="ARBA00022553"/>
    </source>
</evidence>
<evidence type="ECO:0000256" key="3">
    <source>
        <dbReference type="ARBA" id="ARBA00022670"/>
    </source>
</evidence>
<keyword evidence="3" id="KW-0645">Protease</keyword>
<dbReference type="Gene3D" id="3.30.310.130">
    <property type="entry name" value="Ubiquitin-related"/>
    <property type="match status" value="2"/>
</dbReference>
<accession>A0A2T3B8S2</accession>
<feature type="compositionally biased region" description="Low complexity" evidence="6">
    <location>
        <begin position="1460"/>
        <end position="1469"/>
    </location>
</feature>
<feature type="compositionally biased region" description="Basic and acidic residues" evidence="6">
    <location>
        <begin position="837"/>
        <end position="858"/>
    </location>
</feature>
<dbReference type="STRING" id="857342.A0A2T3B8S2"/>
<feature type="compositionally biased region" description="Low complexity" evidence="6">
    <location>
        <begin position="1053"/>
        <end position="1068"/>
    </location>
</feature>
<dbReference type="Pfam" id="PF25424">
    <property type="entry name" value="PH_35"/>
    <property type="match status" value="1"/>
</dbReference>
<keyword evidence="2" id="KW-0597">Phosphoprotein</keyword>
<name>A0A2T3B8S2_AMORE</name>
<dbReference type="GO" id="GO:0006508">
    <property type="term" value="P:proteolysis"/>
    <property type="evidence" value="ECO:0007669"/>
    <property type="project" value="UniProtKB-KW"/>
</dbReference>
<feature type="compositionally biased region" description="Basic and acidic residues" evidence="6">
    <location>
        <begin position="880"/>
        <end position="891"/>
    </location>
</feature>
<evidence type="ECO:0000259" key="7">
    <source>
        <dbReference type="PROSITE" id="PS50600"/>
    </source>
</evidence>
<feature type="domain" description="Ubiquitin-like protease family profile" evidence="7">
    <location>
        <begin position="925"/>
        <end position="1227"/>
    </location>
</feature>
<reference evidence="8 9" key="1">
    <citation type="journal article" date="2018" name="New Phytol.">
        <title>Comparative genomics and transcriptomics depict ericoid mycorrhizal fungi as versatile saprotrophs and plant mutualists.</title>
        <authorList>
            <person name="Martino E."/>
            <person name="Morin E."/>
            <person name="Grelet G.A."/>
            <person name="Kuo A."/>
            <person name="Kohler A."/>
            <person name="Daghino S."/>
            <person name="Barry K.W."/>
            <person name="Cichocki N."/>
            <person name="Clum A."/>
            <person name="Dockter R.B."/>
            <person name="Hainaut M."/>
            <person name="Kuo R.C."/>
            <person name="LaButti K."/>
            <person name="Lindahl B.D."/>
            <person name="Lindquist E.A."/>
            <person name="Lipzen A."/>
            <person name="Khouja H.R."/>
            <person name="Magnuson J."/>
            <person name="Murat C."/>
            <person name="Ohm R.A."/>
            <person name="Singer S.W."/>
            <person name="Spatafora J.W."/>
            <person name="Wang M."/>
            <person name="Veneault-Fourrey C."/>
            <person name="Henrissat B."/>
            <person name="Grigoriev I.V."/>
            <person name="Martin F.M."/>
            <person name="Perotto S."/>
        </authorList>
    </citation>
    <scope>NUCLEOTIDE SEQUENCE [LARGE SCALE GENOMIC DNA]</scope>
    <source>
        <strain evidence="8 9">ATCC 22711</strain>
    </source>
</reference>
<feature type="region of interest" description="Disordered" evidence="6">
    <location>
        <begin position="1040"/>
        <end position="1152"/>
    </location>
</feature>
<dbReference type="Pfam" id="PF02902">
    <property type="entry name" value="Peptidase_C48"/>
    <property type="match status" value="1"/>
</dbReference>
<dbReference type="GO" id="GO:0005737">
    <property type="term" value="C:cytoplasm"/>
    <property type="evidence" value="ECO:0007669"/>
    <property type="project" value="TreeGrafter"/>
</dbReference>
<evidence type="ECO:0000313" key="8">
    <source>
        <dbReference type="EMBL" id="PSS23279.1"/>
    </source>
</evidence>
<feature type="compositionally biased region" description="Acidic residues" evidence="6">
    <location>
        <begin position="217"/>
        <end position="226"/>
    </location>
</feature>
<dbReference type="RefSeq" id="XP_024723325.1">
    <property type="nucleotide sequence ID" value="XM_024863624.1"/>
</dbReference>
<gene>
    <name evidence="8" type="ORF">M430DRAFT_17205</name>
</gene>
<evidence type="ECO:0000256" key="6">
    <source>
        <dbReference type="SAM" id="MobiDB-lite"/>
    </source>
</evidence>